<gene>
    <name evidence="2" type="ORF">SAMN05192532_101682</name>
</gene>
<sequence>MESMSRITPFAESQASKIKQSLLRLKPGQMFSGRVNKLFPRHTASLRLGNMNVIARLEVPLSAGQQYLFKVTKNEGIPNLQVISSLSSNNGHHTDISRLLHKAGLINNNMNQRFVTWLLKEQQPFSRDLINKGSNLMESHQLFNKKGLQILRTMEQKGLSFTPSNFQAVEAALNNKSLSAHIEDVWSTLNHYTSKVPTESKALHQLQQAFIQSEKVFSLPEYISNEKQYENKNSQEVRAAADHVATKSIINDAGMRQNSMFRFLLAVIDQIGYHHESTNARDQKGVNKEGRHLQLKQALFENLPDLPKSVRVKAESLLHRITGQQLLSQEEQGLYQQTVIQIPIKMGECWTDMSLQWEGKKNEEGGIDPDHCRILFYLKLPSIGETMVDVQIQNRMIAVKIFNDNAEPASVQLLQPLLKNQLESLQYKLSSLHWKKNDENKKQSMHKRYTSPGERRGVDIRV</sequence>
<feature type="region of interest" description="Disordered" evidence="1">
    <location>
        <begin position="439"/>
        <end position="462"/>
    </location>
</feature>
<name>A0A1I2A5H9_9BACI</name>
<evidence type="ECO:0000313" key="2">
    <source>
        <dbReference type="EMBL" id="SFE39394.1"/>
    </source>
</evidence>
<dbReference type="STRING" id="930128.SAMN05192532_101682"/>
<accession>A0A1I2A5H9</accession>
<reference evidence="2 3" key="1">
    <citation type="submission" date="2016-10" db="EMBL/GenBank/DDBJ databases">
        <authorList>
            <person name="de Groot N.N."/>
        </authorList>
    </citation>
    <scope>NUCLEOTIDE SEQUENCE [LARGE SCALE GENOMIC DNA]</scope>
    <source>
        <strain evidence="2 3">DSM 23995</strain>
    </source>
</reference>
<evidence type="ECO:0000256" key="1">
    <source>
        <dbReference type="SAM" id="MobiDB-lite"/>
    </source>
</evidence>
<proteinExistence type="predicted"/>
<feature type="compositionally biased region" description="Basic and acidic residues" evidence="1">
    <location>
        <begin position="453"/>
        <end position="462"/>
    </location>
</feature>
<dbReference type="Proteomes" id="UP000199516">
    <property type="component" value="Unassembled WGS sequence"/>
</dbReference>
<organism evidence="2 3">
    <name type="scientific">Alteribacillus iranensis</name>
    <dbReference type="NCBI Taxonomy" id="930128"/>
    <lineage>
        <taxon>Bacteria</taxon>
        <taxon>Bacillati</taxon>
        <taxon>Bacillota</taxon>
        <taxon>Bacilli</taxon>
        <taxon>Bacillales</taxon>
        <taxon>Bacillaceae</taxon>
        <taxon>Alteribacillus</taxon>
    </lineage>
</organism>
<keyword evidence="3" id="KW-1185">Reference proteome</keyword>
<dbReference type="RefSeq" id="WP_091657303.1">
    <property type="nucleotide sequence ID" value="NZ_FONT01000001.1"/>
</dbReference>
<evidence type="ECO:0008006" key="4">
    <source>
        <dbReference type="Google" id="ProtNLM"/>
    </source>
</evidence>
<evidence type="ECO:0000313" key="3">
    <source>
        <dbReference type="Proteomes" id="UP000199516"/>
    </source>
</evidence>
<dbReference type="AlphaFoldDB" id="A0A1I2A5H9"/>
<protein>
    <recommendedName>
        <fullName evidence="4">Hook-length control protein FliK</fullName>
    </recommendedName>
</protein>
<dbReference type="OrthoDB" id="2351076at2"/>
<dbReference type="EMBL" id="FONT01000001">
    <property type="protein sequence ID" value="SFE39394.1"/>
    <property type="molecule type" value="Genomic_DNA"/>
</dbReference>